<protein>
    <submittedName>
        <fullName evidence="2">Uncharacterized protein</fullName>
    </submittedName>
</protein>
<dbReference type="AlphaFoldDB" id="A0AAV4CNN1"/>
<accession>A0AAV4CNN1</accession>
<feature type="compositionally biased region" description="Polar residues" evidence="1">
    <location>
        <begin position="63"/>
        <end position="73"/>
    </location>
</feature>
<name>A0AAV4CNN1_9GAST</name>
<proteinExistence type="predicted"/>
<sequence>MGEPHRESNKVRAWDTDDRLPWSSAWRGSNWLSGREPRESLGCTTIQNQEGGENLDVGREAAQSESSFNSNTVRPAPHVDENVNLDLSLGSETESENENIAVYDADTEVDDGPDVDFVVDLDQDQQNYDSGQWQKNTNGFPKLPRFSAQFGLRRSINSLSLMS</sequence>
<dbReference type="Proteomes" id="UP000735302">
    <property type="component" value="Unassembled WGS sequence"/>
</dbReference>
<feature type="region of interest" description="Disordered" evidence="1">
    <location>
        <begin position="33"/>
        <end position="80"/>
    </location>
</feature>
<gene>
    <name evidence="2" type="ORF">PoB_005997400</name>
</gene>
<reference evidence="2 3" key="1">
    <citation type="journal article" date="2021" name="Elife">
        <title>Chloroplast acquisition without the gene transfer in kleptoplastic sea slugs, Plakobranchus ocellatus.</title>
        <authorList>
            <person name="Maeda T."/>
            <person name="Takahashi S."/>
            <person name="Yoshida T."/>
            <person name="Shimamura S."/>
            <person name="Takaki Y."/>
            <person name="Nagai Y."/>
            <person name="Toyoda A."/>
            <person name="Suzuki Y."/>
            <person name="Arimoto A."/>
            <person name="Ishii H."/>
            <person name="Satoh N."/>
            <person name="Nishiyama T."/>
            <person name="Hasebe M."/>
            <person name="Maruyama T."/>
            <person name="Minagawa J."/>
            <person name="Obokata J."/>
            <person name="Shigenobu S."/>
        </authorList>
    </citation>
    <scope>NUCLEOTIDE SEQUENCE [LARGE SCALE GENOMIC DNA]</scope>
</reference>
<evidence type="ECO:0000313" key="3">
    <source>
        <dbReference type="Proteomes" id="UP000735302"/>
    </source>
</evidence>
<keyword evidence="3" id="KW-1185">Reference proteome</keyword>
<evidence type="ECO:0000313" key="2">
    <source>
        <dbReference type="EMBL" id="GFO33469.1"/>
    </source>
</evidence>
<dbReference type="EMBL" id="BLXT01006771">
    <property type="protein sequence ID" value="GFO33469.1"/>
    <property type="molecule type" value="Genomic_DNA"/>
</dbReference>
<comment type="caution">
    <text evidence="2">The sequence shown here is derived from an EMBL/GenBank/DDBJ whole genome shotgun (WGS) entry which is preliminary data.</text>
</comment>
<evidence type="ECO:0000256" key="1">
    <source>
        <dbReference type="SAM" id="MobiDB-lite"/>
    </source>
</evidence>
<organism evidence="2 3">
    <name type="scientific">Plakobranchus ocellatus</name>
    <dbReference type="NCBI Taxonomy" id="259542"/>
    <lineage>
        <taxon>Eukaryota</taxon>
        <taxon>Metazoa</taxon>
        <taxon>Spiralia</taxon>
        <taxon>Lophotrochozoa</taxon>
        <taxon>Mollusca</taxon>
        <taxon>Gastropoda</taxon>
        <taxon>Heterobranchia</taxon>
        <taxon>Euthyneura</taxon>
        <taxon>Panpulmonata</taxon>
        <taxon>Sacoglossa</taxon>
        <taxon>Placobranchoidea</taxon>
        <taxon>Plakobranchidae</taxon>
        <taxon>Plakobranchus</taxon>
    </lineage>
</organism>
<feature type="compositionally biased region" description="Polar residues" evidence="1">
    <location>
        <begin position="42"/>
        <end position="51"/>
    </location>
</feature>